<evidence type="ECO:0000313" key="3">
    <source>
        <dbReference type="Proteomes" id="UP000729402"/>
    </source>
</evidence>
<accession>A0A8J5XA78</accession>
<proteinExistence type="predicted"/>
<evidence type="ECO:0000313" key="2">
    <source>
        <dbReference type="EMBL" id="KAG8100852.1"/>
    </source>
</evidence>
<feature type="compositionally biased region" description="Gly residues" evidence="1">
    <location>
        <begin position="17"/>
        <end position="35"/>
    </location>
</feature>
<feature type="region of interest" description="Disordered" evidence="1">
    <location>
        <begin position="1"/>
        <end position="35"/>
    </location>
</feature>
<organism evidence="2 3">
    <name type="scientific">Zizania palustris</name>
    <name type="common">Northern wild rice</name>
    <dbReference type="NCBI Taxonomy" id="103762"/>
    <lineage>
        <taxon>Eukaryota</taxon>
        <taxon>Viridiplantae</taxon>
        <taxon>Streptophyta</taxon>
        <taxon>Embryophyta</taxon>
        <taxon>Tracheophyta</taxon>
        <taxon>Spermatophyta</taxon>
        <taxon>Magnoliopsida</taxon>
        <taxon>Liliopsida</taxon>
        <taxon>Poales</taxon>
        <taxon>Poaceae</taxon>
        <taxon>BOP clade</taxon>
        <taxon>Oryzoideae</taxon>
        <taxon>Oryzeae</taxon>
        <taxon>Zizaniinae</taxon>
        <taxon>Zizania</taxon>
    </lineage>
</organism>
<protein>
    <submittedName>
        <fullName evidence="2">Uncharacterized protein</fullName>
    </submittedName>
</protein>
<evidence type="ECO:0000256" key="1">
    <source>
        <dbReference type="SAM" id="MobiDB-lite"/>
    </source>
</evidence>
<gene>
    <name evidence="2" type="ORF">GUJ93_ZPchr0013g35901</name>
</gene>
<reference evidence="2" key="1">
    <citation type="journal article" date="2021" name="bioRxiv">
        <title>Whole Genome Assembly and Annotation of Northern Wild Rice, Zizania palustris L., Supports a Whole Genome Duplication in the Zizania Genus.</title>
        <authorList>
            <person name="Haas M."/>
            <person name="Kono T."/>
            <person name="Macchietto M."/>
            <person name="Millas R."/>
            <person name="McGilp L."/>
            <person name="Shao M."/>
            <person name="Duquette J."/>
            <person name="Hirsch C.N."/>
            <person name="Kimball J."/>
        </authorList>
    </citation>
    <scope>NUCLEOTIDE SEQUENCE</scope>
    <source>
        <tissue evidence="2">Fresh leaf tissue</tissue>
    </source>
</reference>
<dbReference type="Proteomes" id="UP000729402">
    <property type="component" value="Unassembled WGS sequence"/>
</dbReference>
<name>A0A8J5XA78_ZIZPA</name>
<sequence length="110" mass="12065">MRERSDRRKTFGQTGSVKGGASKGGFDGSFEGGSKGPRGILWPDCRSDQGASLGQTESTFRNFCCFAFCLLLVEVLFNVEVPAQSVQGIRVFYSKDVQYYPIICSKPHVA</sequence>
<dbReference type="EMBL" id="JAAALK010000079">
    <property type="protein sequence ID" value="KAG8100852.1"/>
    <property type="molecule type" value="Genomic_DNA"/>
</dbReference>
<dbReference type="AlphaFoldDB" id="A0A8J5XA78"/>
<comment type="caution">
    <text evidence="2">The sequence shown here is derived from an EMBL/GenBank/DDBJ whole genome shotgun (WGS) entry which is preliminary data.</text>
</comment>
<keyword evidence="3" id="KW-1185">Reference proteome</keyword>
<reference evidence="2" key="2">
    <citation type="submission" date="2021-02" db="EMBL/GenBank/DDBJ databases">
        <authorList>
            <person name="Kimball J.A."/>
            <person name="Haas M.W."/>
            <person name="Macchietto M."/>
            <person name="Kono T."/>
            <person name="Duquette J."/>
            <person name="Shao M."/>
        </authorList>
    </citation>
    <scope>NUCLEOTIDE SEQUENCE</scope>
    <source>
        <tissue evidence="2">Fresh leaf tissue</tissue>
    </source>
</reference>